<organism evidence="2 3">
    <name type="scientific">Pleurodeles waltl</name>
    <name type="common">Iberian ribbed newt</name>
    <dbReference type="NCBI Taxonomy" id="8319"/>
    <lineage>
        <taxon>Eukaryota</taxon>
        <taxon>Metazoa</taxon>
        <taxon>Chordata</taxon>
        <taxon>Craniata</taxon>
        <taxon>Vertebrata</taxon>
        <taxon>Euteleostomi</taxon>
        <taxon>Amphibia</taxon>
        <taxon>Batrachia</taxon>
        <taxon>Caudata</taxon>
        <taxon>Salamandroidea</taxon>
        <taxon>Salamandridae</taxon>
        <taxon>Pleurodelinae</taxon>
        <taxon>Pleurodeles</taxon>
    </lineage>
</organism>
<reference evidence="2" key="1">
    <citation type="journal article" date="2022" name="bioRxiv">
        <title>Sequencing and chromosome-scale assembly of the giantPleurodeles waltlgenome.</title>
        <authorList>
            <person name="Brown T."/>
            <person name="Elewa A."/>
            <person name="Iarovenko S."/>
            <person name="Subramanian E."/>
            <person name="Araus A.J."/>
            <person name="Petzold A."/>
            <person name="Susuki M."/>
            <person name="Suzuki K.-i.T."/>
            <person name="Hayashi T."/>
            <person name="Toyoda A."/>
            <person name="Oliveira C."/>
            <person name="Osipova E."/>
            <person name="Leigh N.D."/>
            <person name="Simon A."/>
            <person name="Yun M.H."/>
        </authorList>
    </citation>
    <scope>NUCLEOTIDE SEQUENCE</scope>
    <source>
        <strain evidence="2">20211129_DDA</strain>
        <tissue evidence="2">Liver</tissue>
    </source>
</reference>
<name>A0AAV7N7L5_PLEWA</name>
<proteinExistence type="predicted"/>
<evidence type="ECO:0000313" key="2">
    <source>
        <dbReference type="EMBL" id="KAJ1112050.1"/>
    </source>
</evidence>
<dbReference type="Proteomes" id="UP001066276">
    <property type="component" value="Chromosome 8"/>
</dbReference>
<feature type="compositionally biased region" description="Basic residues" evidence="1">
    <location>
        <begin position="7"/>
        <end position="18"/>
    </location>
</feature>
<comment type="caution">
    <text evidence="2">The sequence shown here is derived from an EMBL/GenBank/DDBJ whole genome shotgun (WGS) entry which is preliminary data.</text>
</comment>
<feature type="region of interest" description="Disordered" evidence="1">
    <location>
        <begin position="96"/>
        <end position="119"/>
    </location>
</feature>
<keyword evidence="3" id="KW-1185">Reference proteome</keyword>
<gene>
    <name evidence="2" type="ORF">NDU88_000321</name>
</gene>
<accession>A0AAV7N7L5</accession>
<dbReference type="AlphaFoldDB" id="A0AAV7N7L5"/>
<sequence length="192" mass="22094">MKDARSRMHHCKQAHHPQNHNPTMNAMNDAGSRTRDCMTWSRHITRRAAILPMNAMKVAGSRTHPCMTWSRRITHRAAILPMTAMKDAGSRTHHCEQAHHPQRRNPATNTMKDAGSRTHPCMTWSRRITRRAAILPTNAMKDAGSRTHPLYDLEQAHHPQSRNPAYDWNEGCWFQECITASRRITRRAAILL</sequence>
<dbReference type="EMBL" id="JANPWB010000012">
    <property type="protein sequence ID" value="KAJ1112050.1"/>
    <property type="molecule type" value="Genomic_DNA"/>
</dbReference>
<feature type="region of interest" description="Disordered" evidence="1">
    <location>
        <begin position="1"/>
        <end position="25"/>
    </location>
</feature>
<evidence type="ECO:0000313" key="3">
    <source>
        <dbReference type="Proteomes" id="UP001066276"/>
    </source>
</evidence>
<evidence type="ECO:0000256" key="1">
    <source>
        <dbReference type="SAM" id="MobiDB-lite"/>
    </source>
</evidence>
<protein>
    <submittedName>
        <fullName evidence="2">Uncharacterized protein</fullName>
    </submittedName>
</protein>